<name>A0ACC2LBX1_PERAE</name>
<evidence type="ECO:0000313" key="1">
    <source>
        <dbReference type="EMBL" id="KAJ8631017.1"/>
    </source>
</evidence>
<dbReference type="EMBL" id="CM056815">
    <property type="protein sequence ID" value="KAJ8631017.1"/>
    <property type="molecule type" value="Genomic_DNA"/>
</dbReference>
<sequence>MVRELRAIEEGIGGGAMLMLWVGLVTLSLICATIFFCADGAPKHKATATDHHGAYSPDCTAGCGAACGA</sequence>
<evidence type="ECO:0000313" key="2">
    <source>
        <dbReference type="Proteomes" id="UP001234297"/>
    </source>
</evidence>
<gene>
    <name evidence="1" type="ORF">MRB53_024340</name>
</gene>
<organism evidence="1 2">
    <name type="scientific">Persea americana</name>
    <name type="common">Avocado</name>
    <dbReference type="NCBI Taxonomy" id="3435"/>
    <lineage>
        <taxon>Eukaryota</taxon>
        <taxon>Viridiplantae</taxon>
        <taxon>Streptophyta</taxon>
        <taxon>Embryophyta</taxon>
        <taxon>Tracheophyta</taxon>
        <taxon>Spermatophyta</taxon>
        <taxon>Magnoliopsida</taxon>
        <taxon>Magnoliidae</taxon>
        <taxon>Laurales</taxon>
        <taxon>Lauraceae</taxon>
        <taxon>Persea</taxon>
    </lineage>
</organism>
<comment type="caution">
    <text evidence="1">The sequence shown here is derived from an EMBL/GenBank/DDBJ whole genome shotgun (WGS) entry which is preliminary data.</text>
</comment>
<accession>A0ACC2LBX1</accession>
<reference evidence="1 2" key="1">
    <citation type="journal article" date="2022" name="Hortic Res">
        <title>A haplotype resolved chromosomal level avocado genome allows analysis of novel avocado genes.</title>
        <authorList>
            <person name="Nath O."/>
            <person name="Fletcher S.J."/>
            <person name="Hayward A."/>
            <person name="Shaw L.M."/>
            <person name="Masouleh A.K."/>
            <person name="Furtado A."/>
            <person name="Henry R.J."/>
            <person name="Mitter N."/>
        </authorList>
    </citation>
    <scope>NUCLEOTIDE SEQUENCE [LARGE SCALE GENOMIC DNA]</scope>
    <source>
        <strain evidence="2">cv. Hass</strain>
    </source>
</reference>
<dbReference type="Proteomes" id="UP001234297">
    <property type="component" value="Chromosome 7"/>
</dbReference>
<protein>
    <submittedName>
        <fullName evidence="1">Uncharacterized protein</fullName>
    </submittedName>
</protein>
<keyword evidence="2" id="KW-1185">Reference proteome</keyword>
<proteinExistence type="predicted"/>